<comment type="caution">
    <text evidence="1">The sequence shown here is derived from an EMBL/GenBank/DDBJ whole genome shotgun (WGS) entry which is preliminary data.</text>
</comment>
<sequence>SFRAADCDTNHCLVVAKVMERLASSKKTMQRFHMERFNLKKDPSELNGDNLNNIRRETSRHFRNKKKEYLKGKIDELAMDSKNKNIRDLYRGINDFKKGYQPSSNLVNDENGDLLADSHDILNRLSPYIDEIIGDHQGGFRSNRSTTDQIFCIRQILEKRCEYNETVHLFVAFKIACEFLLLGPNAVESAENKPMFRSNIWPHLQGTRLNQAETSMK</sequence>
<proteinExistence type="predicted"/>
<evidence type="ECO:0000313" key="2">
    <source>
        <dbReference type="Proteomes" id="UP000235965"/>
    </source>
</evidence>
<dbReference type="Proteomes" id="UP000235965">
    <property type="component" value="Unassembled WGS sequence"/>
</dbReference>
<evidence type="ECO:0000313" key="1">
    <source>
        <dbReference type="EMBL" id="PNF19973.1"/>
    </source>
</evidence>
<gene>
    <name evidence="1" type="ORF">B7P43_G09964</name>
</gene>
<protein>
    <recommendedName>
        <fullName evidence="3">Reverse transcriptase domain-containing protein</fullName>
    </recommendedName>
</protein>
<evidence type="ECO:0008006" key="3">
    <source>
        <dbReference type="Google" id="ProtNLM"/>
    </source>
</evidence>
<dbReference type="EMBL" id="NEVH01021198">
    <property type="protein sequence ID" value="PNF19973.1"/>
    <property type="molecule type" value="Genomic_DNA"/>
</dbReference>
<accession>A0A2J7PUH6</accession>
<dbReference type="AlphaFoldDB" id="A0A2J7PUH6"/>
<feature type="non-terminal residue" evidence="1">
    <location>
        <position position="1"/>
    </location>
</feature>
<reference evidence="1 2" key="1">
    <citation type="submission" date="2017-12" db="EMBL/GenBank/DDBJ databases">
        <title>Hemimetabolous genomes reveal molecular basis of termite eusociality.</title>
        <authorList>
            <person name="Harrison M.C."/>
            <person name="Jongepier E."/>
            <person name="Robertson H.M."/>
            <person name="Arning N."/>
            <person name="Bitard-Feildel T."/>
            <person name="Chao H."/>
            <person name="Childers C.P."/>
            <person name="Dinh H."/>
            <person name="Doddapaneni H."/>
            <person name="Dugan S."/>
            <person name="Gowin J."/>
            <person name="Greiner C."/>
            <person name="Han Y."/>
            <person name="Hu H."/>
            <person name="Hughes D.S.T."/>
            <person name="Huylmans A.-K."/>
            <person name="Kemena C."/>
            <person name="Kremer L.P.M."/>
            <person name="Lee S.L."/>
            <person name="Lopez-Ezquerra A."/>
            <person name="Mallet L."/>
            <person name="Monroy-Kuhn J.M."/>
            <person name="Moser A."/>
            <person name="Murali S.C."/>
            <person name="Muzny D.M."/>
            <person name="Otani S."/>
            <person name="Piulachs M.-D."/>
            <person name="Poelchau M."/>
            <person name="Qu J."/>
            <person name="Schaub F."/>
            <person name="Wada-Katsumata A."/>
            <person name="Worley K.C."/>
            <person name="Xie Q."/>
            <person name="Ylla G."/>
            <person name="Poulsen M."/>
            <person name="Gibbs R.A."/>
            <person name="Schal C."/>
            <person name="Richards S."/>
            <person name="Belles X."/>
            <person name="Korb J."/>
            <person name="Bornberg-Bauer E."/>
        </authorList>
    </citation>
    <scope>NUCLEOTIDE SEQUENCE [LARGE SCALE GENOMIC DNA]</scope>
    <source>
        <tissue evidence="1">Whole body</tissue>
    </source>
</reference>
<dbReference type="InParanoid" id="A0A2J7PUH6"/>
<name>A0A2J7PUH6_9NEOP</name>
<organism evidence="1 2">
    <name type="scientific">Cryptotermes secundus</name>
    <dbReference type="NCBI Taxonomy" id="105785"/>
    <lineage>
        <taxon>Eukaryota</taxon>
        <taxon>Metazoa</taxon>
        <taxon>Ecdysozoa</taxon>
        <taxon>Arthropoda</taxon>
        <taxon>Hexapoda</taxon>
        <taxon>Insecta</taxon>
        <taxon>Pterygota</taxon>
        <taxon>Neoptera</taxon>
        <taxon>Polyneoptera</taxon>
        <taxon>Dictyoptera</taxon>
        <taxon>Blattodea</taxon>
        <taxon>Blattoidea</taxon>
        <taxon>Termitoidae</taxon>
        <taxon>Kalotermitidae</taxon>
        <taxon>Cryptotermitinae</taxon>
        <taxon>Cryptotermes</taxon>
    </lineage>
</organism>
<keyword evidence="2" id="KW-1185">Reference proteome</keyword>